<dbReference type="OrthoDB" id="68856at2759"/>
<proteinExistence type="predicted"/>
<dbReference type="Proteomes" id="UP000243217">
    <property type="component" value="Unassembled WGS sequence"/>
</dbReference>
<feature type="coiled-coil region" evidence="1">
    <location>
        <begin position="10"/>
        <end position="60"/>
    </location>
</feature>
<keyword evidence="3" id="KW-1185">Reference proteome</keyword>
<sequence>MALVVRQLKGEEENERRKEHQRLRNRLKQKRHRDRFVSERDQLLSRIEELHQLATALKQQQRKRAPLELLSWKTVANGLAQASVESKLTMELLREECEKTLQLGRDMESWVTTLSRCNNVPDNGQGWTEITLMADPSARKMGLDWFTRHLHANTARMIDTCAFPPSGNVCDFKLLNPGSDYMSIARRIQIVYDLPFKDTYKILHDRIWLKLRGDTYPWVSLFLDEELVKSIDDKMLYRRSPFDLEESNYYVCREFYSDKDDRAIFLVGNFTQDASQPLNHHWQPRMFWYVLEKVSEKCTRLRAIAHFGPRFENGRVLTWSECSNPLDVDLSYHFTREEIIARDLRWIKRSCTPFLQSDYKLLSLSSQPNDNDT</sequence>
<evidence type="ECO:0008006" key="4">
    <source>
        <dbReference type="Google" id="ProtNLM"/>
    </source>
</evidence>
<comment type="caution">
    <text evidence="2">The sequence shown here is derived from an EMBL/GenBank/DDBJ whole genome shotgun (WGS) entry which is preliminary data.</text>
</comment>
<organism evidence="2 3">
    <name type="scientific">Thraustotheca clavata</name>
    <dbReference type="NCBI Taxonomy" id="74557"/>
    <lineage>
        <taxon>Eukaryota</taxon>
        <taxon>Sar</taxon>
        <taxon>Stramenopiles</taxon>
        <taxon>Oomycota</taxon>
        <taxon>Saprolegniomycetes</taxon>
        <taxon>Saprolegniales</taxon>
        <taxon>Achlyaceae</taxon>
        <taxon>Thraustotheca</taxon>
    </lineage>
</organism>
<evidence type="ECO:0000256" key="1">
    <source>
        <dbReference type="SAM" id="Coils"/>
    </source>
</evidence>
<reference evidence="2 3" key="1">
    <citation type="journal article" date="2014" name="Genome Biol. Evol.">
        <title>The secreted proteins of Achlya hypogyna and Thraustotheca clavata identify the ancestral oomycete secretome and reveal gene acquisitions by horizontal gene transfer.</title>
        <authorList>
            <person name="Misner I."/>
            <person name="Blouin N."/>
            <person name="Leonard G."/>
            <person name="Richards T.A."/>
            <person name="Lane C.E."/>
        </authorList>
    </citation>
    <scope>NUCLEOTIDE SEQUENCE [LARGE SCALE GENOMIC DNA]</scope>
    <source>
        <strain evidence="2 3">ATCC 34112</strain>
    </source>
</reference>
<evidence type="ECO:0000313" key="3">
    <source>
        <dbReference type="Proteomes" id="UP000243217"/>
    </source>
</evidence>
<name>A0A1V9YYF1_9STRA</name>
<gene>
    <name evidence="2" type="ORF">THRCLA_09239</name>
</gene>
<protein>
    <recommendedName>
        <fullName evidence="4">BZIP domain-containing protein</fullName>
    </recommendedName>
</protein>
<dbReference type="AlphaFoldDB" id="A0A1V9YYF1"/>
<evidence type="ECO:0000313" key="2">
    <source>
        <dbReference type="EMBL" id="OQR90673.1"/>
    </source>
</evidence>
<keyword evidence="1" id="KW-0175">Coiled coil</keyword>
<accession>A0A1V9YYF1</accession>
<dbReference type="EMBL" id="JNBS01002504">
    <property type="protein sequence ID" value="OQR90673.1"/>
    <property type="molecule type" value="Genomic_DNA"/>
</dbReference>